<dbReference type="eggNOG" id="ENOG502S8S9">
    <property type="taxonomic scope" value="Eukaryota"/>
</dbReference>
<reference evidence="3" key="1">
    <citation type="submission" date="2009-08" db="EMBL/GenBank/DDBJ databases">
        <title>Annotation of Salpingoeca rosetta.</title>
        <authorList>
            <consortium name="The Broad Institute Genome Sequencing Platform"/>
            <person name="Russ C."/>
            <person name="Cuomo C."/>
            <person name="Burger G."/>
            <person name="Gray M.W."/>
            <person name="Holland P.W.H."/>
            <person name="King N."/>
            <person name="Lang F.B.F."/>
            <person name="Roger A.J."/>
            <person name="Ruiz-Trillo I."/>
            <person name="Young S.K."/>
            <person name="Zeng Q."/>
            <person name="Gargeya S."/>
            <person name="Alvarado L."/>
            <person name="Berlin A."/>
            <person name="Chapman S.B."/>
            <person name="Chen Z."/>
            <person name="Freedman E."/>
            <person name="Gellesch M."/>
            <person name="Goldberg J."/>
            <person name="Griggs A."/>
            <person name="Gujja S."/>
            <person name="Heilman E."/>
            <person name="Heiman D."/>
            <person name="Howarth C."/>
            <person name="Mehta T."/>
            <person name="Neiman D."/>
            <person name="Pearson M."/>
            <person name="Roberts A."/>
            <person name="Saif S."/>
            <person name="Shea T."/>
            <person name="Shenoy N."/>
            <person name="Sisk P."/>
            <person name="Stolte C."/>
            <person name="Sykes S."/>
            <person name="White J."/>
            <person name="Yandava C."/>
            <person name="Haas B."/>
            <person name="Nusbaum C."/>
            <person name="Birren B."/>
        </authorList>
    </citation>
    <scope>NUCLEOTIDE SEQUENCE</scope>
    <source>
        <strain evidence="3">ATCC 50818</strain>
    </source>
</reference>
<keyword evidence="1" id="KW-0472">Membrane</keyword>
<evidence type="ECO:0000313" key="3">
    <source>
        <dbReference type="EMBL" id="EGD78374.1"/>
    </source>
</evidence>
<dbReference type="EMBL" id="GL832982">
    <property type="protein sequence ID" value="EGD78374.1"/>
    <property type="molecule type" value="Genomic_DNA"/>
</dbReference>
<evidence type="ECO:0000313" key="4">
    <source>
        <dbReference type="Proteomes" id="UP000007799"/>
    </source>
</evidence>
<name>F2UMM5_SALR5</name>
<dbReference type="GeneID" id="16070248"/>
<keyword evidence="4" id="KW-1185">Reference proteome</keyword>
<feature type="domain" description="DUF6787" evidence="2">
    <location>
        <begin position="144"/>
        <end position="220"/>
    </location>
</feature>
<dbReference type="Pfam" id="PF20584">
    <property type="entry name" value="DUF6787"/>
    <property type="match status" value="1"/>
</dbReference>
<dbReference type="InParanoid" id="F2UMM5"/>
<proteinExistence type="predicted"/>
<feature type="transmembrane region" description="Helical" evidence="1">
    <location>
        <begin position="177"/>
        <end position="202"/>
    </location>
</feature>
<feature type="transmembrane region" description="Helical" evidence="1">
    <location>
        <begin position="136"/>
        <end position="157"/>
    </location>
</feature>
<dbReference type="KEGG" id="sre:PTSG_09441"/>
<dbReference type="RefSeq" id="XP_004989697.1">
    <property type="nucleotide sequence ID" value="XM_004989640.1"/>
</dbReference>
<dbReference type="InterPro" id="IPR046714">
    <property type="entry name" value="DUF6787"/>
</dbReference>
<dbReference type="AlphaFoldDB" id="F2UMM5"/>
<accession>F2UMM5</accession>
<evidence type="ECO:0000256" key="1">
    <source>
        <dbReference type="SAM" id="Phobius"/>
    </source>
</evidence>
<dbReference type="Proteomes" id="UP000007799">
    <property type="component" value="Unassembled WGS sequence"/>
</dbReference>
<protein>
    <recommendedName>
        <fullName evidence="2">DUF6787 domain-containing protein</fullName>
    </recommendedName>
</protein>
<keyword evidence="1" id="KW-1133">Transmembrane helix</keyword>
<dbReference type="OrthoDB" id="270912at2759"/>
<keyword evidence="1" id="KW-0812">Transmembrane</keyword>
<organism evidence="3 4">
    <name type="scientific">Salpingoeca rosetta (strain ATCC 50818 / BSB-021)</name>
    <dbReference type="NCBI Taxonomy" id="946362"/>
    <lineage>
        <taxon>Eukaryota</taxon>
        <taxon>Choanoflagellata</taxon>
        <taxon>Craspedida</taxon>
        <taxon>Salpingoecidae</taxon>
        <taxon>Salpingoeca</taxon>
    </lineage>
</organism>
<sequence>MLSAVSGLRLLRIGHRVPAVAAAVGGTGARAAFRLTTASLLPTSPTLSTATATSTPRLIVASRLACTARTATAVAATARQRVFALAARNRHTPFSPFLRQLHSTRPHLQQQGTKVGTMLRSWMAEQPEPARFSGKWWFVWMIRFIVFGITGSSSVKFATPLLDTLFGIQGSWTEGPWSFRLASLAFVTPIYTVILLVVGTIFGQHHFFKYMALKMWSRILPGIVKRPAKPSATSTPKNK</sequence>
<evidence type="ECO:0000259" key="2">
    <source>
        <dbReference type="Pfam" id="PF20584"/>
    </source>
</evidence>
<gene>
    <name evidence="3" type="ORF">PTSG_09441</name>
</gene>